<dbReference type="AlphaFoldDB" id="A0AAD1SLC2"/>
<evidence type="ECO:0000313" key="3">
    <source>
        <dbReference type="Proteomes" id="UP001295444"/>
    </source>
</evidence>
<accession>A0AAD1SLC2</accession>
<feature type="region of interest" description="Disordered" evidence="1">
    <location>
        <begin position="107"/>
        <end position="130"/>
    </location>
</feature>
<keyword evidence="3" id="KW-1185">Reference proteome</keyword>
<sequence length="214" mass="23500">MKSSDPFPRCGANDDFHMNMIQGLCLGDRKSWPWYGPDPDWDKEYMKAGEAPPENLYPPPIVPPTQSAPSHAQPQPPPPYKPMYPAVPNAPSEDDIEDICIAAAVNSQSQQLQESSSTPDSDIEYPPPPPGTIKLTVQTGVKLKSVKVLKSYVHMQGDDYVEMLELEGADLTTPFMTVGNQLIMKPINPRVLNDIIQGAPNPRTNPSACLKHAL</sequence>
<dbReference type="Proteomes" id="UP001295444">
    <property type="component" value="Chromosome 06"/>
</dbReference>
<gene>
    <name evidence="2" type="ORF">PECUL_23A059270</name>
</gene>
<dbReference type="EMBL" id="OW240917">
    <property type="protein sequence ID" value="CAH2302436.1"/>
    <property type="molecule type" value="Genomic_DNA"/>
</dbReference>
<feature type="compositionally biased region" description="Low complexity" evidence="1">
    <location>
        <begin position="107"/>
        <end position="117"/>
    </location>
</feature>
<feature type="compositionally biased region" description="Low complexity" evidence="1">
    <location>
        <begin position="64"/>
        <end position="73"/>
    </location>
</feature>
<proteinExistence type="predicted"/>
<feature type="region of interest" description="Disordered" evidence="1">
    <location>
        <begin position="41"/>
        <end position="92"/>
    </location>
</feature>
<name>A0AAD1SLC2_PELCU</name>
<organism evidence="2 3">
    <name type="scientific">Pelobates cultripes</name>
    <name type="common">Western spadefoot toad</name>
    <dbReference type="NCBI Taxonomy" id="61616"/>
    <lineage>
        <taxon>Eukaryota</taxon>
        <taxon>Metazoa</taxon>
        <taxon>Chordata</taxon>
        <taxon>Craniata</taxon>
        <taxon>Vertebrata</taxon>
        <taxon>Euteleostomi</taxon>
        <taxon>Amphibia</taxon>
        <taxon>Batrachia</taxon>
        <taxon>Anura</taxon>
        <taxon>Pelobatoidea</taxon>
        <taxon>Pelobatidae</taxon>
        <taxon>Pelobates</taxon>
    </lineage>
</organism>
<protein>
    <submittedName>
        <fullName evidence="2">Uncharacterized protein</fullName>
    </submittedName>
</protein>
<evidence type="ECO:0000256" key="1">
    <source>
        <dbReference type="SAM" id="MobiDB-lite"/>
    </source>
</evidence>
<reference evidence="2" key="1">
    <citation type="submission" date="2022-03" db="EMBL/GenBank/DDBJ databases">
        <authorList>
            <person name="Alioto T."/>
            <person name="Alioto T."/>
            <person name="Gomez Garrido J."/>
        </authorList>
    </citation>
    <scope>NUCLEOTIDE SEQUENCE</scope>
</reference>
<evidence type="ECO:0000313" key="2">
    <source>
        <dbReference type="EMBL" id="CAH2302436.1"/>
    </source>
</evidence>